<keyword evidence="5 7" id="KW-1133">Transmembrane helix</keyword>
<proteinExistence type="inferred from homology"/>
<dbReference type="EMBL" id="QJJR01000016">
    <property type="protein sequence ID" value="PXW87353.1"/>
    <property type="molecule type" value="Genomic_DNA"/>
</dbReference>
<gene>
    <name evidence="9" type="ORF">DES38_11640</name>
</gene>
<dbReference type="AlphaFoldDB" id="A0A2V3VZ77"/>
<keyword evidence="3" id="KW-1003">Cell membrane</keyword>
<feature type="transmembrane region" description="Helical" evidence="7">
    <location>
        <begin position="177"/>
        <end position="208"/>
    </location>
</feature>
<evidence type="ECO:0000259" key="8">
    <source>
        <dbReference type="PROSITE" id="PS50928"/>
    </source>
</evidence>
<dbReference type="RefSeq" id="WP_245882010.1">
    <property type="nucleotide sequence ID" value="NZ_QJJR01000016.1"/>
</dbReference>
<comment type="caution">
    <text evidence="9">The sequence shown here is derived from an EMBL/GenBank/DDBJ whole genome shotgun (WGS) entry which is preliminary data.</text>
</comment>
<accession>A0A2V3VZ77</accession>
<dbReference type="PANTHER" id="PTHR43386:SF1">
    <property type="entry name" value="D,D-DIPEPTIDE TRANSPORT SYSTEM PERMEASE PROTEIN DDPC-RELATED"/>
    <property type="match status" value="1"/>
</dbReference>
<feature type="transmembrane region" description="Helical" evidence="7">
    <location>
        <begin position="326"/>
        <end position="348"/>
    </location>
</feature>
<evidence type="ECO:0000256" key="6">
    <source>
        <dbReference type="ARBA" id="ARBA00023136"/>
    </source>
</evidence>
<evidence type="ECO:0000313" key="9">
    <source>
        <dbReference type="EMBL" id="PXW87353.1"/>
    </source>
</evidence>
<dbReference type="GO" id="GO:0055085">
    <property type="term" value="P:transmembrane transport"/>
    <property type="evidence" value="ECO:0007669"/>
    <property type="project" value="InterPro"/>
</dbReference>
<dbReference type="GO" id="GO:0005886">
    <property type="term" value="C:plasma membrane"/>
    <property type="evidence" value="ECO:0007669"/>
    <property type="project" value="UniProtKB-SubCell"/>
</dbReference>
<feature type="transmembrane region" description="Helical" evidence="7">
    <location>
        <begin position="143"/>
        <end position="165"/>
    </location>
</feature>
<reference evidence="9 10" key="1">
    <citation type="submission" date="2018-05" db="EMBL/GenBank/DDBJ databases">
        <title>Genomic Encyclopedia of Type Strains, Phase IV (KMG-IV): sequencing the most valuable type-strain genomes for metagenomic binning, comparative biology and taxonomic classification.</title>
        <authorList>
            <person name="Goeker M."/>
        </authorList>
    </citation>
    <scope>NUCLEOTIDE SEQUENCE [LARGE SCALE GENOMIC DNA]</scope>
    <source>
        <strain evidence="9 10">DSM 22440</strain>
    </source>
</reference>
<name>A0A2V3VZ77_9BACI</name>
<keyword evidence="2 7" id="KW-0813">Transport</keyword>
<dbReference type="SUPFAM" id="SSF161098">
    <property type="entry name" value="MetI-like"/>
    <property type="match status" value="1"/>
</dbReference>
<feature type="transmembrane region" description="Helical" evidence="7">
    <location>
        <begin position="43"/>
        <end position="63"/>
    </location>
</feature>
<feature type="transmembrane region" description="Helical" evidence="7">
    <location>
        <begin position="460"/>
        <end position="480"/>
    </location>
</feature>
<feature type="transmembrane region" description="Helical" evidence="7">
    <location>
        <begin position="83"/>
        <end position="106"/>
    </location>
</feature>
<feature type="transmembrane region" description="Helical" evidence="7">
    <location>
        <begin position="118"/>
        <end position="136"/>
    </location>
</feature>
<evidence type="ECO:0000313" key="10">
    <source>
        <dbReference type="Proteomes" id="UP000247922"/>
    </source>
</evidence>
<dbReference type="InterPro" id="IPR035906">
    <property type="entry name" value="MetI-like_sf"/>
</dbReference>
<comment type="similarity">
    <text evidence="7">Belongs to the binding-protein-dependent transport system permease family.</text>
</comment>
<organism evidence="9 10">
    <name type="scientific">Streptohalobacillus salinus</name>
    <dbReference type="NCBI Taxonomy" id="621096"/>
    <lineage>
        <taxon>Bacteria</taxon>
        <taxon>Bacillati</taxon>
        <taxon>Bacillota</taxon>
        <taxon>Bacilli</taxon>
        <taxon>Bacillales</taxon>
        <taxon>Bacillaceae</taxon>
        <taxon>Streptohalobacillus</taxon>
    </lineage>
</organism>
<evidence type="ECO:0000256" key="4">
    <source>
        <dbReference type="ARBA" id="ARBA00022692"/>
    </source>
</evidence>
<evidence type="ECO:0000256" key="1">
    <source>
        <dbReference type="ARBA" id="ARBA00004651"/>
    </source>
</evidence>
<dbReference type="PANTHER" id="PTHR43386">
    <property type="entry name" value="OLIGOPEPTIDE TRANSPORT SYSTEM PERMEASE PROTEIN APPC"/>
    <property type="match status" value="1"/>
</dbReference>
<feature type="transmembrane region" description="Helical" evidence="7">
    <location>
        <begin position="228"/>
        <end position="252"/>
    </location>
</feature>
<sequence>MSNQRFKQSDLYKHGVFSLVVTSGLALVFLWNSMETDPFSWNLIFAFFAGSYLLGACLQLVLLKRLKRDLLTASTLSTGTKRLGMLQLIGLLTGNIFIATFSFRLLKKTDSISYTLSYYILLTDFLIVAVTLLNLFKPYVANSFLLTTGGLLALLLIDIGWLLYFHRQKQPLSKRRALLFISFLIVTSLTGNIFRLLLAYTVLLNGVLSDRTKREQWQFFWLKLMRSFTAMIGLLFITFILSLSLTSFLTFVESFAIANNYDLLLEPPSLSYPFGTDNFGRDVFSRIVFGARISLMIGVLTTLIPLIIGGLLGAIAAYYHEAIDQVIMRVLDALYAIPGILLAIAIIASFGSNTINLIIALSVGSIPMFARTMRANILMVKNLEYIEAARALGEHDFIILVKHAIPNALAPMIVRATLTIGTAVIATSSLSFLGLGVEPHIPEWGNVLRIGSTYLETEPYLAIFPGLAIILLVLSFNFLGDGLRDALDPKIN</sequence>
<feature type="domain" description="ABC transmembrane type-1" evidence="8">
    <location>
        <begin position="291"/>
        <end position="480"/>
    </location>
</feature>
<dbReference type="PROSITE" id="PS50928">
    <property type="entry name" value="ABC_TM1"/>
    <property type="match status" value="1"/>
</dbReference>
<feature type="transmembrane region" description="Helical" evidence="7">
    <location>
        <begin position="412"/>
        <end position="435"/>
    </location>
</feature>
<protein>
    <submittedName>
        <fullName evidence="9">Peptide/nickel transport system permease protein</fullName>
    </submittedName>
</protein>
<feature type="transmembrane region" description="Helical" evidence="7">
    <location>
        <begin position="293"/>
        <end position="319"/>
    </location>
</feature>
<evidence type="ECO:0000256" key="7">
    <source>
        <dbReference type="RuleBase" id="RU363032"/>
    </source>
</evidence>
<keyword evidence="6 7" id="KW-0472">Membrane</keyword>
<dbReference type="Pfam" id="PF00528">
    <property type="entry name" value="BPD_transp_1"/>
    <property type="match status" value="1"/>
</dbReference>
<dbReference type="Gene3D" id="1.10.3720.10">
    <property type="entry name" value="MetI-like"/>
    <property type="match status" value="1"/>
</dbReference>
<evidence type="ECO:0000256" key="3">
    <source>
        <dbReference type="ARBA" id="ARBA00022475"/>
    </source>
</evidence>
<feature type="transmembrane region" description="Helical" evidence="7">
    <location>
        <begin position="12"/>
        <end position="31"/>
    </location>
</feature>
<evidence type="ECO:0000256" key="2">
    <source>
        <dbReference type="ARBA" id="ARBA00022448"/>
    </source>
</evidence>
<keyword evidence="10" id="KW-1185">Reference proteome</keyword>
<comment type="subcellular location">
    <subcellularLocation>
        <location evidence="1 7">Cell membrane</location>
        <topology evidence="1 7">Multi-pass membrane protein</topology>
    </subcellularLocation>
</comment>
<evidence type="ECO:0000256" key="5">
    <source>
        <dbReference type="ARBA" id="ARBA00022989"/>
    </source>
</evidence>
<keyword evidence="4 7" id="KW-0812">Transmembrane</keyword>
<dbReference type="InterPro" id="IPR000515">
    <property type="entry name" value="MetI-like"/>
</dbReference>
<dbReference type="CDD" id="cd06261">
    <property type="entry name" value="TM_PBP2"/>
    <property type="match status" value="1"/>
</dbReference>
<dbReference type="InterPro" id="IPR050366">
    <property type="entry name" value="BP-dependent_transpt_permease"/>
</dbReference>
<dbReference type="Proteomes" id="UP000247922">
    <property type="component" value="Unassembled WGS sequence"/>
</dbReference>